<organism evidence="2">
    <name type="scientific">Aquarana catesbeiana</name>
    <name type="common">American bullfrog</name>
    <name type="synonym">Rana catesbeiana</name>
    <dbReference type="NCBI Taxonomy" id="8400"/>
    <lineage>
        <taxon>Eukaryota</taxon>
        <taxon>Metazoa</taxon>
        <taxon>Chordata</taxon>
        <taxon>Craniata</taxon>
        <taxon>Vertebrata</taxon>
        <taxon>Euteleostomi</taxon>
        <taxon>Amphibia</taxon>
        <taxon>Batrachia</taxon>
        <taxon>Anura</taxon>
        <taxon>Neobatrachia</taxon>
        <taxon>Ranoidea</taxon>
        <taxon>Ranidae</taxon>
        <taxon>Aquarana</taxon>
    </lineage>
</organism>
<keyword evidence="1" id="KW-0812">Transmembrane</keyword>
<evidence type="ECO:0000313" key="2">
    <source>
        <dbReference type="EMBL" id="PIO28898.1"/>
    </source>
</evidence>
<accession>A0A2G9RLX8</accession>
<reference evidence="2" key="1">
    <citation type="submission" date="2017-08" db="EMBL/GenBank/DDBJ databases">
        <title>Assembly of the North American Bullfrog Genome.</title>
        <authorList>
            <person name="Warren R.L."/>
            <person name="Vandervalk B.P."/>
            <person name="Kucuk E."/>
            <person name="Birol I."/>
            <person name="Helbing C."/>
            <person name="Pandoh P."/>
            <person name="Behsaz B."/>
            <person name="Mohamadi H."/>
            <person name="Chu J."/>
            <person name="Jackman S."/>
            <person name="Hammond S.A."/>
            <person name="Veldhoen N."/>
            <person name="Kirk H."/>
            <person name="Zhao Y."/>
            <person name="Coope R."/>
            <person name="Pleasance S."/>
            <person name="Moore R."/>
            <person name="Holt R."/>
        </authorList>
    </citation>
    <scope>NUCLEOTIDE SEQUENCE</scope>
    <source>
        <strain evidence="2">Bruno</strain>
        <tissue evidence="2">Liver</tissue>
    </source>
</reference>
<keyword evidence="1" id="KW-0472">Membrane</keyword>
<gene>
    <name evidence="2" type="ORF">AB205_0018050</name>
</gene>
<evidence type="ECO:0000256" key="1">
    <source>
        <dbReference type="SAM" id="Phobius"/>
    </source>
</evidence>
<keyword evidence="1" id="KW-1133">Transmembrane helix</keyword>
<dbReference type="AlphaFoldDB" id="A0A2G9RLX8"/>
<protein>
    <submittedName>
        <fullName evidence="2">Uncharacterized protein</fullName>
    </submittedName>
</protein>
<dbReference type="EMBL" id="KV937330">
    <property type="protein sequence ID" value="PIO28898.1"/>
    <property type="molecule type" value="Genomic_DNA"/>
</dbReference>
<feature type="transmembrane region" description="Helical" evidence="1">
    <location>
        <begin position="27"/>
        <end position="47"/>
    </location>
</feature>
<name>A0A2G9RLX8_AQUCT</name>
<sequence length="52" mass="6062">MFGGKAKLNYLKKHIAIFSSISKDIQLFFLTLISFYLPMSLNPYLFLLEQFA</sequence>
<proteinExistence type="predicted"/>